<reference evidence="2" key="1">
    <citation type="submission" date="2022-03" db="EMBL/GenBank/DDBJ databases">
        <title>Draft genome sequence of Aduncisulcus paluster, a free-living microaerophilic Fornicata.</title>
        <authorList>
            <person name="Yuyama I."/>
            <person name="Kume K."/>
            <person name="Tamura T."/>
            <person name="Inagaki Y."/>
            <person name="Hashimoto T."/>
        </authorList>
    </citation>
    <scope>NUCLEOTIDE SEQUENCE</scope>
    <source>
        <strain evidence="2">NY0171</strain>
    </source>
</reference>
<feature type="region of interest" description="Disordered" evidence="1">
    <location>
        <begin position="27"/>
        <end position="79"/>
    </location>
</feature>
<comment type="caution">
    <text evidence="2">The sequence shown here is derived from an EMBL/GenBank/DDBJ whole genome shotgun (WGS) entry which is preliminary data.</text>
</comment>
<dbReference type="SUPFAM" id="SSF50978">
    <property type="entry name" value="WD40 repeat-like"/>
    <property type="match status" value="1"/>
</dbReference>
<accession>A0ABQ5JUM6</accession>
<organism evidence="2 3">
    <name type="scientific">Aduncisulcus paluster</name>
    <dbReference type="NCBI Taxonomy" id="2918883"/>
    <lineage>
        <taxon>Eukaryota</taxon>
        <taxon>Metamonada</taxon>
        <taxon>Carpediemonas-like organisms</taxon>
        <taxon>Aduncisulcus</taxon>
    </lineage>
</organism>
<evidence type="ECO:0000313" key="3">
    <source>
        <dbReference type="Proteomes" id="UP001057375"/>
    </source>
</evidence>
<dbReference type="InterPro" id="IPR036322">
    <property type="entry name" value="WD40_repeat_dom_sf"/>
</dbReference>
<keyword evidence="3" id="KW-1185">Reference proteome</keyword>
<dbReference type="Proteomes" id="UP001057375">
    <property type="component" value="Unassembled WGS sequence"/>
</dbReference>
<proteinExistence type="predicted"/>
<dbReference type="EMBL" id="BQXS01011792">
    <property type="protein sequence ID" value="GKT16805.1"/>
    <property type="molecule type" value="Genomic_DNA"/>
</dbReference>
<evidence type="ECO:0000256" key="1">
    <source>
        <dbReference type="SAM" id="MobiDB-lite"/>
    </source>
</evidence>
<feature type="compositionally biased region" description="Low complexity" evidence="1">
    <location>
        <begin position="28"/>
        <end position="58"/>
    </location>
</feature>
<sequence length="325" mass="37188">MLLLIPSMIYGCEMALLSAPTERVPLTRASHASHASRASRGSHGSRASRGSHVLTRSRPQSRSRSRSHSPTLDSPKDDDEANKGFDLLYIPCYDPITYLSSPKDLHIVNGLSKKTSFIKGKFNLVLTSRDNKICLGSPKQISIYDRFGKMKWKKKGSINRMIFHPTMNILAYRVSDSDKIFVLNLDKCKIVFKTKGRLHSFTPCGRFLTVRLHRKIYPEFIDVSTWKSFKEFHQCEVDSFPEMLTSNIGIYEWFRRDSICFFTLDPQLYFLTRFPASSTIVSCGDHKFIIWNDEKGIVKARFVSLYVKRQIGGSSARKELVLDVL</sequence>
<name>A0ABQ5JUM6_9EUKA</name>
<evidence type="ECO:0000313" key="2">
    <source>
        <dbReference type="EMBL" id="GKT16805.1"/>
    </source>
</evidence>
<protein>
    <submittedName>
        <fullName evidence="2">Uncharacterized protein</fullName>
    </submittedName>
</protein>
<gene>
    <name evidence="2" type="ORF">ADUPG1_010988</name>
</gene>